<accession>X1BKF5</accession>
<dbReference type="InterPro" id="IPR051047">
    <property type="entry name" value="AccD/PCCB"/>
</dbReference>
<dbReference type="PANTHER" id="PTHR43842:SF2">
    <property type="entry name" value="PROPIONYL-COA CARBOXYLASE BETA CHAIN, MITOCHONDRIAL"/>
    <property type="match status" value="1"/>
</dbReference>
<dbReference type="InterPro" id="IPR034733">
    <property type="entry name" value="AcCoA_carboxyl_beta"/>
</dbReference>
<name>X1BKF5_9ZZZZ</name>
<organism evidence="2">
    <name type="scientific">marine sediment metagenome</name>
    <dbReference type="NCBI Taxonomy" id="412755"/>
    <lineage>
        <taxon>unclassified sequences</taxon>
        <taxon>metagenomes</taxon>
        <taxon>ecological metagenomes</taxon>
    </lineage>
</organism>
<dbReference type="PROSITE" id="PS50980">
    <property type="entry name" value="COA_CT_NTER"/>
    <property type="match status" value="1"/>
</dbReference>
<sequence>RGKVFIFSQDFTIFGGSLAEMYGEKMVKIMEFAMETGVPVIGLNSGAGARLYEGTR</sequence>
<dbReference type="AlphaFoldDB" id="X1BKF5"/>
<proteinExistence type="predicted"/>
<dbReference type="GO" id="GO:0004658">
    <property type="term" value="F:propionyl-CoA carboxylase activity"/>
    <property type="evidence" value="ECO:0007669"/>
    <property type="project" value="TreeGrafter"/>
</dbReference>
<evidence type="ECO:0000313" key="2">
    <source>
        <dbReference type="EMBL" id="GAG81677.1"/>
    </source>
</evidence>
<gene>
    <name evidence="2" type="ORF">S01H4_23930</name>
</gene>
<dbReference type="InterPro" id="IPR029045">
    <property type="entry name" value="ClpP/crotonase-like_dom_sf"/>
</dbReference>
<dbReference type="PANTHER" id="PTHR43842">
    <property type="entry name" value="PROPIONYL-COA CARBOXYLASE BETA CHAIN"/>
    <property type="match status" value="1"/>
</dbReference>
<feature type="non-terminal residue" evidence="2">
    <location>
        <position position="1"/>
    </location>
</feature>
<comment type="caution">
    <text evidence="2">The sequence shown here is derived from an EMBL/GenBank/DDBJ whole genome shotgun (WGS) entry which is preliminary data.</text>
</comment>
<dbReference type="Pfam" id="PF01039">
    <property type="entry name" value="Carboxyl_trans"/>
    <property type="match status" value="1"/>
</dbReference>
<reference evidence="2" key="1">
    <citation type="journal article" date="2014" name="Front. Microbiol.">
        <title>High frequency of phylogenetically diverse reductive dehalogenase-homologous genes in deep subseafloor sedimentary metagenomes.</title>
        <authorList>
            <person name="Kawai M."/>
            <person name="Futagami T."/>
            <person name="Toyoda A."/>
            <person name="Takaki Y."/>
            <person name="Nishi S."/>
            <person name="Hori S."/>
            <person name="Arai W."/>
            <person name="Tsubouchi T."/>
            <person name="Morono Y."/>
            <person name="Uchiyama I."/>
            <person name="Ito T."/>
            <person name="Fujiyama A."/>
            <person name="Inagaki F."/>
            <person name="Takami H."/>
        </authorList>
    </citation>
    <scope>NUCLEOTIDE SEQUENCE</scope>
    <source>
        <strain evidence="2">Expedition CK06-06</strain>
    </source>
</reference>
<dbReference type="Gene3D" id="3.90.226.10">
    <property type="entry name" value="2-enoyl-CoA Hydratase, Chain A, domain 1"/>
    <property type="match status" value="1"/>
</dbReference>
<protein>
    <recommendedName>
        <fullName evidence="1">CoA carboxyltransferase N-terminal domain-containing protein</fullName>
    </recommendedName>
</protein>
<dbReference type="SUPFAM" id="SSF52096">
    <property type="entry name" value="ClpP/crotonase"/>
    <property type="match status" value="1"/>
</dbReference>
<feature type="domain" description="CoA carboxyltransferase N-terminal" evidence="1">
    <location>
        <begin position="1"/>
        <end position="56"/>
    </location>
</feature>
<evidence type="ECO:0000259" key="1">
    <source>
        <dbReference type="PROSITE" id="PS50980"/>
    </source>
</evidence>
<dbReference type="InterPro" id="IPR011762">
    <property type="entry name" value="COA_CT_N"/>
</dbReference>
<dbReference type="EMBL" id="BART01011173">
    <property type="protein sequence ID" value="GAG81677.1"/>
    <property type="molecule type" value="Genomic_DNA"/>
</dbReference>